<dbReference type="InterPro" id="IPR006963">
    <property type="entry name" value="Mopterin_OxRdtase_4Fe-4S_dom"/>
</dbReference>
<dbReference type="Pfam" id="PF00384">
    <property type="entry name" value="Molybdopterin"/>
    <property type="match status" value="1"/>
</dbReference>
<dbReference type="SUPFAM" id="SSF54862">
    <property type="entry name" value="4Fe-4S ferredoxins"/>
    <property type="match status" value="1"/>
</dbReference>
<reference evidence="1 2" key="1">
    <citation type="submission" date="2020-02" db="EMBL/GenBank/DDBJ databases">
        <title>Genome analysis of Thermosulfuriphilus ammonigenes ST65T, an anaerobic thermophilic chemolithoautotrophic bacterium isolated from a deep-sea hydrothermal vent.</title>
        <authorList>
            <person name="Slobodkina G."/>
            <person name="Allioux M."/>
            <person name="Merkel A."/>
            <person name="Alain K."/>
            <person name="Jebbar M."/>
            <person name="Slobodkin A."/>
        </authorList>
    </citation>
    <scope>NUCLEOTIDE SEQUENCE [LARGE SCALE GENOMIC DNA]</scope>
    <source>
        <strain evidence="1 2">ST65</strain>
    </source>
</reference>
<dbReference type="PROSITE" id="PS51669">
    <property type="entry name" value="4FE4S_MOW_BIS_MGD"/>
    <property type="match status" value="1"/>
</dbReference>
<dbReference type="GO" id="GO:0016491">
    <property type="term" value="F:oxidoreductase activity"/>
    <property type="evidence" value="ECO:0007669"/>
    <property type="project" value="InterPro"/>
</dbReference>
<dbReference type="Pfam" id="PF07992">
    <property type="entry name" value="Pyr_redox_2"/>
    <property type="match status" value="1"/>
</dbReference>
<dbReference type="Gene3D" id="2.20.25.90">
    <property type="entry name" value="ADC-like domains"/>
    <property type="match status" value="1"/>
</dbReference>
<dbReference type="Gene3D" id="3.40.50.740">
    <property type="match status" value="1"/>
</dbReference>
<dbReference type="SUPFAM" id="SSF54292">
    <property type="entry name" value="2Fe-2S ferredoxin-like"/>
    <property type="match status" value="1"/>
</dbReference>
<dbReference type="SUPFAM" id="SSF46548">
    <property type="entry name" value="alpha-helical ferredoxin"/>
    <property type="match status" value="1"/>
</dbReference>
<dbReference type="InterPro" id="IPR017900">
    <property type="entry name" value="4Fe4S_Fe_S_CS"/>
</dbReference>
<dbReference type="CDD" id="cd00207">
    <property type="entry name" value="fer2"/>
    <property type="match status" value="1"/>
</dbReference>
<dbReference type="PRINTS" id="PR00469">
    <property type="entry name" value="PNDRDTASEII"/>
</dbReference>
<dbReference type="InterPro" id="IPR006656">
    <property type="entry name" value="Mopterin_OxRdtase"/>
</dbReference>
<dbReference type="InterPro" id="IPR028261">
    <property type="entry name" value="DPD_II"/>
</dbReference>
<name>A0A6G7PTS7_9BACT</name>
<dbReference type="AlphaFoldDB" id="A0A6G7PTS7"/>
<sequence>MITLQIDGKRVEVSEGMTILQAARQAGITIPTLCHLEGKRSSDRPCGLCLVEVEGQPSPLRACATPVEEGMVVTTASEELLKHRRERLEAMAAYHYGDCKAPCSQACPGGINVQGYVNLIAQGQYAAALRLIKERNPLPLSVGRVCPRFCEPRCRRVLVDEPIAINHLKRFLADWAMQHGEPPEEVAPPTGHRVAIIGGGPAGLSAAYYLAKAGHQAVIFEAMDELGGMLRYGIPEYKLPKKVLDREIQNILSLGVEVHTGKRWGKDFSLKSLKEEGYKAIFIATGAWKEKPLEVPGSEHLLGGLSFLRQINQGLRPEIRQPVVIFGGGDVAIECARAARRLGAEEVTVIYPRSRMEMPAHQRDIREAEKEGVRFFLMATPMRVEPTGNGLFSVELARTVLGEPDKKGVRHPVPVPGSRVIMEAGTVISAQGQMPDTSFLTFDELEAKLAVSPKGTVKANPSTMKTNLEGIFAGGDLVSGPRTVIQAVAAGRRAAEAIDAYLRGVKVKSSSTVRYNFTKGRRFEDVDLRNYQEYTIKLQERMPERSPEVRVGDFEEVELGFNEAMARREASRCLSCGCLGLSKCSFRDQIIEHQAKVSHAPTRLRVPVDSSHPFIIVDANKCIACTRCERACPYGALELSINDGQVPEISIRLKDNCLSCGACVDACPTGALTKKTVVLPASSSEMTKVPGVCTFCGTGCNLEIHTKCGTIVEIKANENLPPNFANLCVKGRFGYTFYRHKDRLTKPLIRTSIDSPFREVSWEEAIEFAAFSLKEIRDSLGPQAIGVLASARCSNEENFLYQKFARAVIGTNSVDNCARV</sequence>
<dbReference type="Pfam" id="PF04879">
    <property type="entry name" value="Molybdop_Fe4S4"/>
    <property type="match status" value="1"/>
</dbReference>
<dbReference type="Pfam" id="PF12838">
    <property type="entry name" value="Fer4_7"/>
    <property type="match status" value="1"/>
</dbReference>
<dbReference type="GO" id="GO:0051536">
    <property type="term" value="F:iron-sulfur cluster binding"/>
    <property type="evidence" value="ECO:0007669"/>
    <property type="project" value="InterPro"/>
</dbReference>
<dbReference type="InterPro" id="IPR036188">
    <property type="entry name" value="FAD/NAD-bd_sf"/>
</dbReference>
<keyword evidence="2" id="KW-1185">Reference proteome</keyword>
<evidence type="ECO:0000313" key="2">
    <source>
        <dbReference type="Proteomes" id="UP000502179"/>
    </source>
</evidence>
<dbReference type="Gene3D" id="3.10.20.740">
    <property type="match status" value="1"/>
</dbReference>
<dbReference type="Gene3D" id="3.30.70.20">
    <property type="match status" value="1"/>
</dbReference>
<dbReference type="PROSITE" id="PS51379">
    <property type="entry name" value="4FE4S_FER_2"/>
    <property type="match status" value="2"/>
</dbReference>
<dbReference type="InterPro" id="IPR036010">
    <property type="entry name" value="2Fe-2S_ferredoxin-like_sf"/>
</dbReference>
<dbReference type="KEGG" id="tav:G4V39_01640"/>
<proteinExistence type="predicted"/>
<dbReference type="SMART" id="SM00926">
    <property type="entry name" value="Molybdop_Fe4S4"/>
    <property type="match status" value="1"/>
</dbReference>
<dbReference type="Proteomes" id="UP000502179">
    <property type="component" value="Chromosome"/>
</dbReference>
<gene>
    <name evidence="1" type="ORF">G4V39_01640</name>
</gene>
<evidence type="ECO:0000313" key="1">
    <source>
        <dbReference type="EMBL" id="QIJ71052.1"/>
    </source>
</evidence>
<dbReference type="InterPro" id="IPR001041">
    <property type="entry name" value="2Fe-2S_ferredoxin-type"/>
</dbReference>
<organism evidence="1 2">
    <name type="scientific">Thermosulfuriphilus ammonigenes</name>
    <dbReference type="NCBI Taxonomy" id="1936021"/>
    <lineage>
        <taxon>Bacteria</taxon>
        <taxon>Pseudomonadati</taxon>
        <taxon>Thermodesulfobacteriota</taxon>
        <taxon>Thermodesulfobacteria</taxon>
        <taxon>Thermodesulfobacteriales</taxon>
        <taxon>Thermodesulfobacteriaceae</taxon>
        <taxon>Thermosulfuriphilus</taxon>
    </lineage>
</organism>
<dbReference type="PANTHER" id="PTHR42783:SF3">
    <property type="entry name" value="GLUTAMATE SYNTHASE [NADPH] SMALL CHAIN-RELATED"/>
    <property type="match status" value="1"/>
</dbReference>
<dbReference type="InterPro" id="IPR017896">
    <property type="entry name" value="4Fe4S_Fe-S-bd"/>
</dbReference>
<dbReference type="SUPFAM" id="SSF51971">
    <property type="entry name" value="Nucleotide-binding domain"/>
    <property type="match status" value="1"/>
</dbReference>
<accession>A0A6G7PTS7</accession>
<dbReference type="InterPro" id="IPR023753">
    <property type="entry name" value="FAD/NAD-binding_dom"/>
</dbReference>
<dbReference type="Pfam" id="PF13510">
    <property type="entry name" value="Fer2_4"/>
    <property type="match status" value="1"/>
</dbReference>
<dbReference type="Pfam" id="PF14691">
    <property type="entry name" value="Fer4_20"/>
    <property type="match status" value="1"/>
</dbReference>
<dbReference type="PRINTS" id="PR00368">
    <property type="entry name" value="FADPNR"/>
</dbReference>
<dbReference type="PROSITE" id="PS51085">
    <property type="entry name" value="2FE2S_FER_2"/>
    <property type="match status" value="1"/>
</dbReference>
<dbReference type="PANTHER" id="PTHR42783">
    <property type="entry name" value="GLUTAMATE SYNTHASE [NADPH] SMALL CHAIN"/>
    <property type="match status" value="1"/>
</dbReference>
<dbReference type="PROSITE" id="PS00198">
    <property type="entry name" value="4FE4S_FER_1"/>
    <property type="match status" value="2"/>
</dbReference>
<dbReference type="EMBL" id="CP048877">
    <property type="protein sequence ID" value="QIJ71052.1"/>
    <property type="molecule type" value="Genomic_DNA"/>
</dbReference>
<dbReference type="SUPFAM" id="SSF53706">
    <property type="entry name" value="Formate dehydrogenase/DMSO reductase, domains 1-3"/>
    <property type="match status" value="1"/>
</dbReference>
<protein>
    <submittedName>
        <fullName evidence="1">FAD-dependent oxidoreductase</fullName>
    </submittedName>
</protein>
<dbReference type="Gene3D" id="3.50.50.60">
    <property type="entry name" value="FAD/NAD(P)-binding domain"/>
    <property type="match status" value="2"/>
</dbReference>